<accession>A0A8S4Q658</accession>
<protein>
    <submittedName>
        <fullName evidence="1">Uncharacterized protein</fullName>
    </submittedName>
</protein>
<dbReference type="AlphaFoldDB" id="A0A8S4Q658"/>
<feature type="non-terminal residue" evidence="1">
    <location>
        <position position="1"/>
    </location>
</feature>
<organism evidence="1 2">
    <name type="scientific">Owenia fusiformis</name>
    <name type="common">Polychaete worm</name>
    <dbReference type="NCBI Taxonomy" id="6347"/>
    <lineage>
        <taxon>Eukaryota</taxon>
        <taxon>Metazoa</taxon>
        <taxon>Spiralia</taxon>
        <taxon>Lophotrochozoa</taxon>
        <taxon>Annelida</taxon>
        <taxon>Polychaeta</taxon>
        <taxon>Sedentaria</taxon>
        <taxon>Canalipalpata</taxon>
        <taxon>Sabellida</taxon>
        <taxon>Oweniida</taxon>
        <taxon>Oweniidae</taxon>
        <taxon>Owenia</taxon>
    </lineage>
</organism>
<comment type="caution">
    <text evidence="1">The sequence shown here is derived from an EMBL/GenBank/DDBJ whole genome shotgun (WGS) entry which is preliminary data.</text>
</comment>
<dbReference type="Proteomes" id="UP000749559">
    <property type="component" value="Unassembled WGS sequence"/>
</dbReference>
<proteinExistence type="predicted"/>
<feature type="non-terminal residue" evidence="1">
    <location>
        <position position="122"/>
    </location>
</feature>
<keyword evidence="2" id="KW-1185">Reference proteome</keyword>
<reference evidence="1" key="1">
    <citation type="submission" date="2022-03" db="EMBL/GenBank/DDBJ databases">
        <authorList>
            <person name="Martin C."/>
        </authorList>
    </citation>
    <scope>NUCLEOTIDE SEQUENCE</scope>
</reference>
<name>A0A8S4Q658_OWEFU</name>
<gene>
    <name evidence="1" type="ORF">OFUS_LOCUS25116</name>
</gene>
<evidence type="ECO:0000313" key="2">
    <source>
        <dbReference type="Proteomes" id="UP000749559"/>
    </source>
</evidence>
<evidence type="ECO:0000313" key="1">
    <source>
        <dbReference type="EMBL" id="CAH1801312.1"/>
    </source>
</evidence>
<dbReference type="EMBL" id="CAIIXF020000012">
    <property type="protein sequence ID" value="CAH1801312.1"/>
    <property type="molecule type" value="Genomic_DNA"/>
</dbReference>
<sequence length="122" mass="14194">KTNDSNLKSMQYNAGRAILSLKGTPAYEAIIADLGWSPIKFVILKRQIEYFLYVKYHKPHSLNAFLLSQMEKRMQCGTRNPRNYVHFMHSALIKLGFSGGSQEPEENIRRFYSERIHKISND</sequence>